<dbReference type="Pfam" id="PF00583">
    <property type="entry name" value="Acetyltransf_1"/>
    <property type="match status" value="1"/>
</dbReference>
<dbReference type="InterPro" id="IPR000182">
    <property type="entry name" value="GNAT_dom"/>
</dbReference>
<dbReference type="RefSeq" id="WP_182156828.1">
    <property type="nucleotide sequence ID" value="NZ_JACEZU010000014.1"/>
</dbReference>
<dbReference type="AlphaFoldDB" id="A0A7W2FE41"/>
<dbReference type="InterPro" id="IPR016181">
    <property type="entry name" value="Acyl_CoA_acyltransferase"/>
</dbReference>
<dbReference type="Proteomes" id="UP000573499">
    <property type="component" value="Unassembled WGS sequence"/>
</dbReference>
<reference evidence="3 4" key="1">
    <citation type="submission" date="2020-07" db="EMBL/GenBank/DDBJ databases">
        <title>Novel species isolated from subtropical streams in China.</title>
        <authorList>
            <person name="Lu H."/>
        </authorList>
    </citation>
    <scope>NUCLEOTIDE SEQUENCE [LARGE SCALE GENOMIC DNA]</scope>
    <source>
        <strain evidence="3 4">LX47W</strain>
    </source>
</reference>
<keyword evidence="1 3" id="KW-0808">Transferase</keyword>
<dbReference type="PANTHER" id="PTHR13947">
    <property type="entry name" value="GNAT FAMILY N-ACETYLTRANSFERASE"/>
    <property type="match status" value="1"/>
</dbReference>
<protein>
    <submittedName>
        <fullName evidence="3">GNAT family N-acetyltransferase</fullName>
    </submittedName>
</protein>
<dbReference type="PROSITE" id="PS51186">
    <property type="entry name" value="GNAT"/>
    <property type="match status" value="1"/>
</dbReference>
<dbReference type="CDD" id="cd04301">
    <property type="entry name" value="NAT_SF"/>
    <property type="match status" value="1"/>
</dbReference>
<name>A0A7W2FE41_9BURK</name>
<organism evidence="3 4">
    <name type="scientific">Rugamonas apoptosis</name>
    <dbReference type="NCBI Taxonomy" id="2758570"/>
    <lineage>
        <taxon>Bacteria</taxon>
        <taxon>Pseudomonadati</taxon>
        <taxon>Pseudomonadota</taxon>
        <taxon>Betaproteobacteria</taxon>
        <taxon>Burkholderiales</taxon>
        <taxon>Oxalobacteraceae</taxon>
        <taxon>Telluria group</taxon>
        <taxon>Rugamonas</taxon>
    </lineage>
</organism>
<comment type="caution">
    <text evidence="3">The sequence shown here is derived from an EMBL/GenBank/DDBJ whole genome shotgun (WGS) entry which is preliminary data.</text>
</comment>
<feature type="domain" description="N-acetyltransferase" evidence="2">
    <location>
        <begin position="3"/>
        <end position="162"/>
    </location>
</feature>
<evidence type="ECO:0000256" key="1">
    <source>
        <dbReference type="ARBA" id="ARBA00022679"/>
    </source>
</evidence>
<evidence type="ECO:0000259" key="2">
    <source>
        <dbReference type="PROSITE" id="PS51186"/>
    </source>
</evidence>
<dbReference type="EMBL" id="JACEZU010000014">
    <property type="protein sequence ID" value="MBA5690028.1"/>
    <property type="molecule type" value="Genomic_DNA"/>
</dbReference>
<keyword evidence="4" id="KW-1185">Reference proteome</keyword>
<dbReference type="GO" id="GO:0008080">
    <property type="term" value="F:N-acetyltransferase activity"/>
    <property type="evidence" value="ECO:0007669"/>
    <property type="project" value="InterPro"/>
</dbReference>
<dbReference type="PANTHER" id="PTHR13947:SF37">
    <property type="entry name" value="LD18367P"/>
    <property type="match status" value="1"/>
</dbReference>
<proteinExistence type="predicted"/>
<evidence type="ECO:0000313" key="4">
    <source>
        <dbReference type="Proteomes" id="UP000573499"/>
    </source>
</evidence>
<dbReference type="SUPFAM" id="SSF55729">
    <property type="entry name" value="Acyl-CoA N-acyltransferases (Nat)"/>
    <property type="match status" value="1"/>
</dbReference>
<accession>A0A7W2FE41</accession>
<dbReference type="Gene3D" id="3.40.630.30">
    <property type="match status" value="1"/>
</dbReference>
<evidence type="ECO:0000313" key="3">
    <source>
        <dbReference type="EMBL" id="MBA5690028.1"/>
    </source>
</evidence>
<gene>
    <name evidence="3" type="ORF">H3H39_23555</name>
</gene>
<dbReference type="InterPro" id="IPR050769">
    <property type="entry name" value="NAT_camello-type"/>
</dbReference>
<sequence length="164" mass="18539">MNISFRKYAQNDKLAVDQVVRDAWIELASVTPGWDQLAPRLGALTENASYTEIVVAELDGEIVGAVGYVGPHRPKPDFFAPEWPMVRFMSVVPKARGHGVGQALLNECIRRAERDNTELIALHTTPVMEAAQYLYRRAGFEVIRHLPDMYGVPYVLMTKELRRD</sequence>